<dbReference type="RefSeq" id="WP_323465853.1">
    <property type="nucleotide sequence ID" value="NZ_CP144224.1"/>
</dbReference>
<dbReference type="InterPro" id="IPR036412">
    <property type="entry name" value="HAD-like_sf"/>
</dbReference>
<comment type="similarity">
    <text evidence="1">Belongs to the HAD-like hydrolase superfamily. SerB family.</text>
</comment>
<sequence length="221" mass="25400">MKKPIIFCDFDGTITESDNIIALMKQFAPPEWEEIKDQILNQTITIQEGVGKLFSYIPSSKKQDMLEFLRENAHYREGFASLLTYANENDIPFYIVSGGVDFFVYPMLAEFDVPLEQIYCNKADFSGEKILIKWPHSCDTHCNNGCGCCKPSIIRSFDETLHECIVIGDSITDLEAAKLADLVFARDYLKEKCEELNITYQPFENFHQITNYLEGRKSVCR</sequence>
<dbReference type="EMBL" id="JAWJAY010000001">
    <property type="protein sequence ID" value="MDV2884180.1"/>
    <property type="molecule type" value="Genomic_DNA"/>
</dbReference>
<evidence type="ECO:0000313" key="8">
    <source>
        <dbReference type="Proteomes" id="UP001285636"/>
    </source>
</evidence>
<dbReference type="PANTHER" id="PTHR43344:SF21">
    <property type="entry name" value="POLYOL PHOSPHATE PHOSPHATASE PYP1"/>
    <property type="match status" value="1"/>
</dbReference>
<dbReference type="Gene3D" id="3.40.50.1000">
    <property type="entry name" value="HAD superfamily/HAD-like"/>
    <property type="match status" value="1"/>
</dbReference>
<dbReference type="Proteomes" id="UP001285636">
    <property type="component" value="Unassembled WGS sequence"/>
</dbReference>
<dbReference type="InterPro" id="IPR006384">
    <property type="entry name" value="HAD_hydro_PyrdxlP_Pase-like"/>
</dbReference>
<dbReference type="GO" id="GO:0000287">
    <property type="term" value="F:magnesium ion binding"/>
    <property type="evidence" value="ECO:0007669"/>
    <property type="project" value="TreeGrafter"/>
</dbReference>
<keyword evidence="4 5" id="KW-0486">Methionine biosynthesis</keyword>
<dbReference type="InterPro" id="IPR017718">
    <property type="entry name" value="HAD-SF_hydro_IB_MtnX"/>
</dbReference>
<dbReference type="PANTHER" id="PTHR43344">
    <property type="entry name" value="PHOSPHOSERINE PHOSPHATASE"/>
    <property type="match status" value="1"/>
</dbReference>
<comment type="caution">
    <text evidence="7">The sequence shown here is derived from an EMBL/GenBank/DDBJ whole genome shotgun (WGS) entry which is preliminary data.</text>
</comment>
<evidence type="ECO:0000256" key="5">
    <source>
        <dbReference type="HAMAP-Rule" id="MF_01680"/>
    </source>
</evidence>
<dbReference type="GO" id="GO:0019509">
    <property type="term" value="P:L-methionine salvage from methylthioadenosine"/>
    <property type="evidence" value="ECO:0007669"/>
    <property type="project" value="UniProtKB-UniRule"/>
</dbReference>
<dbReference type="Pfam" id="PF12710">
    <property type="entry name" value="HAD"/>
    <property type="match status" value="1"/>
</dbReference>
<dbReference type="NCBIfam" id="TIGR01489">
    <property type="entry name" value="DKMTPPase-SF"/>
    <property type="match status" value="1"/>
</dbReference>
<dbReference type="GO" id="GO:0006564">
    <property type="term" value="P:L-serine biosynthetic process"/>
    <property type="evidence" value="ECO:0007669"/>
    <property type="project" value="TreeGrafter"/>
</dbReference>
<comment type="similarity">
    <text evidence="5">Belongs to the HAD-like hydrolase superfamily. MtnX family.</text>
</comment>
<dbReference type="NCBIfam" id="TIGR01488">
    <property type="entry name" value="HAD-SF-IB"/>
    <property type="match status" value="1"/>
</dbReference>
<dbReference type="GO" id="GO:0043716">
    <property type="term" value="F:2-hydroxy-3-keto-5-methylthiopentenyl-1-phosphate phosphatase activity"/>
    <property type="evidence" value="ECO:0007669"/>
    <property type="project" value="UniProtKB-UniRule"/>
</dbReference>
<name>A0AAJ2NMM1_ALKPS</name>
<dbReference type="InterPro" id="IPR023214">
    <property type="entry name" value="HAD_sf"/>
</dbReference>
<dbReference type="AlphaFoldDB" id="A0AAJ2NMM1"/>
<evidence type="ECO:0000256" key="6">
    <source>
        <dbReference type="NCBIfam" id="TIGR03333"/>
    </source>
</evidence>
<dbReference type="SUPFAM" id="SSF56784">
    <property type="entry name" value="HAD-like"/>
    <property type="match status" value="1"/>
</dbReference>
<accession>A0AAJ2NMM1</accession>
<gene>
    <name evidence="5" type="primary">mtnX</name>
    <name evidence="7" type="ORF">RYX45_03250</name>
</gene>
<dbReference type="EC" id="3.1.3.87" evidence="5 6"/>
<dbReference type="GO" id="GO:0036424">
    <property type="term" value="F:L-phosphoserine phosphatase activity"/>
    <property type="evidence" value="ECO:0007669"/>
    <property type="project" value="TreeGrafter"/>
</dbReference>
<evidence type="ECO:0000256" key="4">
    <source>
        <dbReference type="ARBA" id="ARBA00023167"/>
    </source>
</evidence>
<reference evidence="7" key="1">
    <citation type="submission" date="2023-10" db="EMBL/GenBank/DDBJ databases">
        <title>Screening of Alkalihalophilus pseudofirmusBZ-TG-HK211 and Its Alleviation of Salt Stress on Rapeseed Growth.</title>
        <authorList>
            <person name="Zhao B."/>
            <person name="Guo T."/>
        </authorList>
    </citation>
    <scope>NUCLEOTIDE SEQUENCE</scope>
    <source>
        <strain evidence="7">BZ-TG-HK211</strain>
    </source>
</reference>
<dbReference type="Gene3D" id="3.90.1470.20">
    <property type="match status" value="1"/>
</dbReference>
<organism evidence="7 8">
    <name type="scientific">Alkalihalophilus pseudofirmus</name>
    <name type="common">Bacillus pseudofirmus</name>
    <dbReference type="NCBI Taxonomy" id="79885"/>
    <lineage>
        <taxon>Bacteria</taxon>
        <taxon>Bacillati</taxon>
        <taxon>Bacillota</taxon>
        <taxon>Bacilli</taxon>
        <taxon>Bacillales</taxon>
        <taxon>Bacillaceae</taxon>
        <taxon>Alkalihalophilus</taxon>
    </lineage>
</organism>
<comment type="pathway">
    <text evidence="5">Amino-acid biosynthesis; L-methionine biosynthesis via salvage pathway; L-methionine from S-methyl-5-thio-alpha-D-ribose 1-phosphate: step 4/6.</text>
</comment>
<dbReference type="HAMAP" id="MF_01680">
    <property type="entry name" value="Salvage_MtnX"/>
    <property type="match status" value="1"/>
</dbReference>
<evidence type="ECO:0000256" key="3">
    <source>
        <dbReference type="ARBA" id="ARBA00022801"/>
    </source>
</evidence>
<evidence type="ECO:0000256" key="2">
    <source>
        <dbReference type="ARBA" id="ARBA00022605"/>
    </source>
</evidence>
<keyword evidence="3 5" id="KW-0378">Hydrolase</keyword>
<dbReference type="NCBIfam" id="NF007103">
    <property type="entry name" value="PRK09552.1"/>
    <property type="match status" value="1"/>
</dbReference>
<dbReference type="CDD" id="cd07524">
    <property type="entry name" value="HAD_Pase"/>
    <property type="match status" value="1"/>
</dbReference>
<comment type="catalytic activity">
    <reaction evidence="5">
        <text>2-hydroxy-5-methylsulfanyl-3-oxopent-1-enyl phosphate + H2O = 1,2-dihydroxy-5-(methylsulfanyl)pent-1-en-3-one + phosphate</text>
        <dbReference type="Rhea" id="RHEA:14481"/>
        <dbReference type="ChEBI" id="CHEBI:15377"/>
        <dbReference type="ChEBI" id="CHEBI:43474"/>
        <dbReference type="ChEBI" id="CHEBI:49252"/>
        <dbReference type="ChEBI" id="CHEBI:59505"/>
        <dbReference type="EC" id="3.1.3.87"/>
    </reaction>
</comment>
<evidence type="ECO:0000256" key="1">
    <source>
        <dbReference type="ARBA" id="ARBA00009184"/>
    </source>
</evidence>
<dbReference type="NCBIfam" id="TIGR03333">
    <property type="entry name" value="salvage_mtnX"/>
    <property type="match status" value="1"/>
</dbReference>
<keyword evidence="2 5" id="KW-0028">Amino-acid biosynthesis</keyword>
<evidence type="ECO:0000313" key="7">
    <source>
        <dbReference type="EMBL" id="MDV2884180.1"/>
    </source>
</evidence>
<dbReference type="GO" id="GO:0005737">
    <property type="term" value="C:cytoplasm"/>
    <property type="evidence" value="ECO:0007669"/>
    <property type="project" value="TreeGrafter"/>
</dbReference>
<protein>
    <recommendedName>
        <fullName evidence="5 6">2-hydroxy-3-keto-5-methylthiopentenyl-1-phosphate phosphatase</fullName>
        <shortName evidence="5">HK-MTPenyl-1-P phosphatase</shortName>
        <ecNumber evidence="5 6">3.1.3.87</ecNumber>
    </recommendedName>
</protein>
<dbReference type="InterPro" id="IPR050582">
    <property type="entry name" value="HAD-like_SerB"/>
</dbReference>
<comment type="function">
    <text evidence="5">Dephosphorylates 2-hydroxy-3-keto-5-methylthiopentenyl-1-phosphate (HK-MTPenyl-1-P) yielding 1,2-dihydroxy-3-keto-5-methylthiopentene (DHK-MTPene).</text>
</comment>
<proteinExistence type="inferred from homology"/>